<organism evidence="1 2">
    <name type="scientific">Antiquaquibacter soli</name>
    <dbReference type="NCBI Taxonomy" id="3064523"/>
    <lineage>
        <taxon>Bacteria</taxon>
        <taxon>Bacillati</taxon>
        <taxon>Actinomycetota</taxon>
        <taxon>Actinomycetes</taxon>
        <taxon>Micrococcales</taxon>
        <taxon>Microbacteriaceae</taxon>
        <taxon>Antiquaquibacter</taxon>
    </lineage>
</organism>
<accession>A0ABT9BP28</accession>
<evidence type="ECO:0000313" key="2">
    <source>
        <dbReference type="Proteomes" id="UP001241072"/>
    </source>
</evidence>
<proteinExistence type="predicted"/>
<dbReference type="EMBL" id="JAUQUB010000002">
    <property type="protein sequence ID" value="MDO7882719.1"/>
    <property type="molecule type" value="Genomic_DNA"/>
</dbReference>
<evidence type="ECO:0000313" key="1">
    <source>
        <dbReference type="EMBL" id="MDO7882719.1"/>
    </source>
</evidence>
<gene>
    <name evidence="1" type="ORF">Q5716_10835</name>
</gene>
<dbReference type="RefSeq" id="WP_305003152.1">
    <property type="nucleotide sequence ID" value="NZ_JAUQUB010000002.1"/>
</dbReference>
<name>A0ABT9BP28_9MICO</name>
<protein>
    <submittedName>
        <fullName evidence="1">Cytochrome C5</fullName>
    </submittedName>
</protein>
<comment type="caution">
    <text evidence="1">The sequence shown here is derived from an EMBL/GenBank/DDBJ whole genome shotgun (WGS) entry which is preliminary data.</text>
</comment>
<keyword evidence="2" id="KW-1185">Reference proteome</keyword>
<reference evidence="1 2" key="1">
    <citation type="submission" date="2023-07" db="EMBL/GenBank/DDBJ databases">
        <title>Protaetiibacter sp. nov WY-16 isolated from soil.</title>
        <authorList>
            <person name="Liu B."/>
            <person name="Wan Y."/>
        </authorList>
    </citation>
    <scope>NUCLEOTIDE SEQUENCE [LARGE SCALE GENOMIC DNA]</scope>
    <source>
        <strain evidence="1 2">WY-16</strain>
    </source>
</reference>
<sequence>MSDSGHLLAAIRESGLLESPEARDGAVTGRAHLAAAVADVDVVVDPDDEPAHPAALVAAVSRILDITESEWTAIIDEVAAEIEDAVGDDEVAEPVDLRADLAISTIAVFPDATLLSFSAPRQFPDSAIRVQLDEDFAVDDLSVDPISED</sequence>
<dbReference type="Proteomes" id="UP001241072">
    <property type="component" value="Unassembled WGS sequence"/>
</dbReference>